<dbReference type="Pfam" id="PF19138">
    <property type="entry name" value="TbsP_N"/>
    <property type="match status" value="1"/>
</dbReference>
<dbReference type="EMBL" id="JBEDNY010000003">
    <property type="protein sequence ID" value="MEZ3164448.1"/>
    <property type="molecule type" value="Genomic_DNA"/>
</dbReference>
<evidence type="ECO:0000259" key="3">
    <source>
        <dbReference type="Pfam" id="PF23336"/>
    </source>
</evidence>
<accession>A0ABD5M669</accession>
<dbReference type="AlphaFoldDB" id="A0ABD5M669"/>
<feature type="compositionally biased region" description="Low complexity" evidence="1">
    <location>
        <begin position="204"/>
        <end position="216"/>
    </location>
</feature>
<name>A0ABD5M669_9EURY</name>
<organism evidence="4 5">
    <name type="scientific">Halorubrum miltondacostae</name>
    <dbReference type="NCBI Taxonomy" id="3076378"/>
    <lineage>
        <taxon>Archaea</taxon>
        <taxon>Methanobacteriati</taxon>
        <taxon>Methanobacteriota</taxon>
        <taxon>Stenosarchaea group</taxon>
        <taxon>Halobacteria</taxon>
        <taxon>Halobacteriales</taxon>
        <taxon>Haloferacaceae</taxon>
        <taxon>Halorubrum</taxon>
    </lineage>
</organism>
<dbReference type="Proteomes" id="UP001567572">
    <property type="component" value="Unassembled WGS sequence"/>
</dbReference>
<sequence length="320" mass="33243">MVTDPALSTAPEPVPLGGLSEPILVDPGARLLGDVVRAYREVAPALVEPCLASGNGRDGGDDSGDGGGSDGPTAADELPTLRVFAGESAIETATAGFRAASRLAALLDADVVDLRVLDAPQPNAALAGTDTGYALLRGRNGDGRWLRVGDDATLRGRYASEFADADRYRLRTPSRRRVYEGFATRCDESVAAAVLRALDLPAAPEDAGDSAGAADSTEYGDAKSPPAGPDPEQTRIRAYAVGAREGVLDRTLRRACEDAGLGSPSTFTRIKRLLREADLIETTPEPQTVGRPRERLVARGALAAAETPAETVAAVEGVAD</sequence>
<keyword evidence="5" id="KW-1185">Reference proteome</keyword>
<comment type="caution">
    <text evidence="4">The sequence shown here is derived from an EMBL/GenBank/DDBJ whole genome shotgun (WGS) entry which is preliminary data.</text>
</comment>
<evidence type="ECO:0000259" key="2">
    <source>
        <dbReference type="Pfam" id="PF19138"/>
    </source>
</evidence>
<dbReference type="Pfam" id="PF23336">
    <property type="entry name" value="HTH_TbsP_C"/>
    <property type="match status" value="1"/>
</dbReference>
<feature type="region of interest" description="Disordered" evidence="1">
    <location>
        <begin position="1"/>
        <end position="21"/>
    </location>
</feature>
<protein>
    <submittedName>
        <fullName evidence="4">DUF5821 family protein</fullName>
    </submittedName>
</protein>
<feature type="region of interest" description="Disordered" evidence="1">
    <location>
        <begin position="204"/>
        <end position="233"/>
    </location>
</feature>
<evidence type="ECO:0000313" key="4">
    <source>
        <dbReference type="EMBL" id="MEZ3164448.1"/>
    </source>
</evidence>
<reference evidence="4 5" key="1">
    <citation type="submission" date="2024-06" db="EMBL/GenBank/DDBJ databases">
        <title>Halorubrum miltondacostae sp. nov., a potential PHA producer isolated from an inland solar saltern in Rio Maior, Portugal.</title>
        <authorList>
            <person name="Albuquerque L."/>
            <person name="Viver T."/>
            <person name="Barroso C."/>
            <person name="Claudino R."/>
            <person name="Galvan M."/>
            <person name="Simoes G."/>
            <person name="Lobo Da Cunha A."/>
            <person name="Egas C."/>
        </authorList>
    </citation>
    <scope>NUCLEOTIDE SEQUENCE [LARGE SCALE GENOMIC DNA]</scope>
    <source>
        <strain evidence="4 5">RMP-11</strain>
    </source>
</reference>
<gene>
    <name evidence="4" type="ORF">ABNG04_11285</name>
</gene>
<feature type="region of interest" description="Disordered" evidence="1">
    <location>
        <begin position="50"/>
        <end position="76"/>
    </location>
</feature>
<dbReference type="InterPro" id="IPR056163">
    <property type="entry name" value="TbsP_C"/>
</dbReference>
<proteinExistence type="predicted"/>
<dbReference type="RefSeq" id="WP_371162516.1">
    <property type="nucleotide sequence ID" value="NZ_JBEDNX010000009.1"/>
</dbReference>
<evidence type="ECO:0000256" key="1">
    <source>
        <dbReference type="SAM" id="MobiDB-lite"/>
    </source>
</evidence>
<feature type="domain" description="Transcriptional regulator TbsP-like C-terminal" evidence="3">
    <location>
        <begin position="234"/>
        <end position="311"/>
    </location>
</feature>
<feature type="domain" description="Transcriptional regulator TbsP N-terminal" evidence="2">
    <location>
        <begin position="75"/>
        <end position="173"/>
    </location>
</feature>
<evidence type="ECO:0000313" key="5">
    <source>
        <dbReference type="Proteomes" id="UP001567572"/>
    </source>
</evidence>
<dbReference type="InterPro" id="IPR043859">
    <property type="entry name" value="TbsP-like_N"/>
</dbReference>